<protein>
    <recommendedName>
        <fullName evidence="9">Type-5 uracil-DNA glycosylase</fullName>
    </recommendedName>
</protein>
<comment type="similarity">
    <text evidence="8">Belongs to the uracil-DNA glycosylase (UDG) superfamily. Type 5 (UDGb) family.</text>
</comment>
<keyword evidence="12" id="KW-1185">Reference proteome</keyword>
<sequence>MNLSSCRQCPRLADFLDQVRVDSPDYFARPVPPFGVADPRLLIVGLAPGMHGANRTGRPFTGDFAGILLYRTLHRFGFASQPESVSADDALQLLDCRITNAVKCLPPQNKPETAEIRQCNAYLRSELAGLPEGTAVLALGNVAHQAVLLAQGLKIKAYPFGHGTHYQLPSGLSLYSSYHCSRYNTQTRRLTAEMFEAVFADIRHYLDGPSLCPTSTSASPER</sequence>
<dbReference type="GO" id="GO:0006284">
    <property type="term" value="P:base-excision repair"/>
    <property type="evidence" value="ECO:0007669"/>
    <property type="project" value="InterPro"/>
</dbReference>
<evidence type="ECO:0000256" key="7">
    <source>
        <dbReference type="ARBA" id="ARBA00023204"/>
    </source>
</evidence>
<reference evidence="12" key="1">
    <citation type="submission" date="2020-03" db="EMBL/GenBank/DDBJ databases">
        <title>Complete genome sequence of sulfur-oxidizing bacterium skT11.</title>
        <authorList>
            <person name="Kanda M."/>
            <person name="Kojima H."/>
            <person name="Fukui M."/>
        </authorList>
    </citation>
    <scope>NUCLEOTIDE SEQUENCE [LARGE SCALE GENOMIC DNA]</scope>
    <source>
        <strain evidence="12">skT11</strain>
    </source>
</reference>
<dbReference type="SMART" id="SM00986">
    <property type="entry name" value="UDG"/>
    <property type="match status" value="1"/>
</dbReference>
<keyword evidence="4" id="KW-0378">Hydrolase</keyword>
<evidence type="ECO:0000256" key="2">
    <source>
        <dbReference type="ARBA" id="ARBA00022723"/>
    </source>
</evidence>
<evidence type="ECO:0000256" key="5">
    <source>
        <dbReference type="ARBA" id="ARBA00023004"/>
    </source>
</evidence>
<keyword evidence="6" id="KW-0411">Iron-sulfur</keyword>
<dbReference type="CDD" id="cd10031">
    <property type="entry name" value="UDG-F5_TTUDGB_like"/>
    <property type="match status" value="1"/>
</dbReference>
<evidence type="ECO:0000256" key="8">
    <source>
        <dbReference type="ARBA" id="ARBA00023779"/>
    </source>
</evidence>
<dbReference type="GO" id="GO:0033958">
    <property type="term" value="F:DNA-deoxyinosine glycosylase activity"/>
    <property type="evidence" value="ECO:0007669"/>
    <property type="project" value="InterPro"/>
</dbReference>
<dbReference type="InterPro" id="IPR044147">
    <property type="entry name" value="UdgB-like"/>
</dbReference>
<dbReference type="SMART" id="SM00987">
    <property type="entry name" value="UreE_C"/>
    <property type="match status" value="1"/>
</dbReference>
<dbReference type="Pfam" id="PF03167">
    <property type="entry name" value="UDG"/>
    <property type="match status" value="1"/>
</dbReference>
<dbReference type="KEGG" id="slac:SKTS_19030"/>
<dbReference type="Gene3D" id="3.40.470.10">
    <property type="entry name" value="Uracil-DNA glycosylase-like domain"/>
    <property type="match status" value="1"/>
</dbReference>
<dbReference type="InterPro" id="IPR051536">
    <property type="entry name" value="UDG_Type-4/5"/>
</dbReference>
<evidence type="ECO:0000256" key="4">
    <source>
        <dbReference type="ARBA" id="ARBA00022801"/>
    </source>
</evidence>
<dbReference type="SUPFAM" id="SSF52141">
    <property type="entry name" value="Uracil-DNA glycosylase-like"/>
    <property type="match status" value="1"/>
</dbReference>
<keyword evidence="1" id="KW-0004">4Fe-4S</keyword>
<keyword evidence="5" id="KW-0408">Iron</keyword>
<dbReference type="AlphaFoldDB" id="A0A6F8VD38"/>
<keyword evidence="7" id="KW-0234">DNA repair</keyword>
<evidence type="ECO:0000256" key="9">
    <source>
        <dbReference type="ARBA" id="ARBA00023887"/>
    </source>
</evidence>
<evidence type="ECO:0000256" key="3">
    <source>
        <dbReference type="ARBA" id="ARBA00022763"/>
    </source>
</evidence>
<dbReference type="Proteomes" id="UP000502260">
    <property type="component" value="Chromosome"/>
</dbReference>
<dbReference type="PANTHER" id="PTHR33693">
    <property type="entry name" value="TYPE-5 URACIL-DNA GLYCOSYLASE"/>
    <property type="match status" value="1"/>
</dbReference>
<evidence type="ECO:0000256" key="6">
    <source>
        <dbReference type="ARBA" id="ARBA00023014"/>
    </source>
</evidence>
<name>A0A6F8VD38_9PROT</name>
<accession>A0A6F8VD38</accession>
<dbReference type="GO" id="GO:0004844">
    <property type="term" value="F:uracil DNA N-glycosylase activity"/>
    <property type="evidence" value="ECO:0007669"/>
    <property type="project" value="InterPro"/>
</dbReference>
<dbReference type="PANTHER" id="PTHR33693:SF3">
    <property type="entry name" value="TYPE-5 URACIL-DNA GLYCOSYLASE"/>
    <property type="match status" value="1"/>
</dbReference>
<dbReference type="RefSeq" id="WP_173063894.1">
    <property type="nucleotide sequence ID" value="NZ_AP022853.1"/>
</dbReference>
<evidence type="ECO:0000259" key="10">
    <source>
        <dbReference type="SMART" id="SM00986"/>
    </source>
</evidence>
<dbReference type="GO" id="GO:0051539">
    <property type="term" value="F:4 iron, 4 sulfur cluster binding"/>
    <property type="evidence" value="ECO:0007669"/>
    <property type="project" value="UniProtKB-KW"/>
</dbReference>
<gene>
    <name evidence="11" type="ORF">SKTS_19030</name>
</gene>
<dbReference type="EMBL" id="AP022853">
    <property type="protein sequence ID" value="BCB27017.1"/>
    <property type="molecule type" value="Genomic_DNA"/>
</dbReference>
<dbReference type="InterPro" id="IPR005122">
    <property type="entry name" value="Uracil-DNA_glycosylase-like"/>
</dbReference>
<keyword evidence="3" id="KW-0227">DNA damage</keyword>
<evidence type="ECO:0000256" key="1">
    <source>
        <dbReference type="ARBA" id="ARBA00022485"/>
    </source>
</evidence>
<proteinExistence type="inferred from homology"/>
<dbReference type="GO" id="GO:0046872">
    <property type="term" value="F:metal ion binding"/>
    <property type="evidence" value="ECO:0007669"/>
    <property type="project" value="UniProtKB-KW"/>
</dbReference>
<feature type="domain" description="Uracil-DNA glycosylase-like" evidence="10">
    <location>
        <begin position="32"/>
        <end position="199"/>
    </location>
</feature>
<evidence type="ECO:0000313" key="12">
    <source>
        <dbReference type="Proteomes" id="UP000502260"/>
    </source>
</evidence>
<keyword evidence="2" id="KW-0479">Metal-binding</keyword>
<evidence type="ECO:0000313" key="11">
    <source>
        <dbReference type="EMBL" id="BCB27017.1"/>
    </source>
</evidence>
<organism evidence="11 12">
    <name type="scientific">Sulfurimicrobium lacus</name>
    <dbReference type="NCBI Taxonomy" id="2715678"/>
    <lineage>
        <taxon>Bacteria</taxon>
        <taxon>Pseudomonadati</taxon>
        <taxon>Pseudomonadota</taxon>
        <taxon>Betaproteobacteria</taxon>
        <taxon>Nitrosomonadales</taxon>
        <taxon>Sulfuricellaceae</taxon>
        <taxon>Sulfurimicrobium</taxon>
    </lineage>
</organism>
<dbReference type="InterPro" id="IPR036895">
    <property type="entry name" value="Uracil-DNA_glycosylase-like_sf"/>
</dbReference>